<keyword evidence="2" id="KW-1185">Reference proteome</keyword>
<keyword evidence="1" id="KW-0378">Hydrolase</keyword>
<accession>A0A0C3Q2C0</accession>
<dbReference type="GO" id="GO:0016787">
    <property type="term" value="F:hydrolase activity"/>
    <property type="evidence" value="ECO:0007669"/>
    <property type="project" value="UniProtKB-KW"/>
</dbReference>
<name>A0A0C3Q2C0_9AGAM</name>
<dbReference type="HOGENOM" id="CLU_3089030_0_0_1"/>
<protein>
    <submittedName>
        <fullName evidence="1">Glycoside hydrolase family 5 protein</fullName>
    </submittedName>
</protein>
<dbReference type="AlphaFoldDB" id="A0A0C3Q2C0"/>
<gene>
    <name evidence="1" type="ORF">M407DRAFT_33442</name>
</gene>
<dbReference type="EMBL" id="KN823463">
    <property type="protein sequence ID" value="KIO16911.1"/>
    <property type="molecule type" value="Genomic_DNA"/>
</dbReference>
<dbReference type="OrthoDB" id="5823761at2759"/>
<evidence type="ECO:0000313" key="2">
    <source>
        <dbReference type="Proteomes" id="UP000054248"/>
    </source>
</evidence>
<dbReference type="SUPFAM" id="SSF51445">
    <property type="entry name" value="(Trans)glycosidases"/>
    <property type="match status" value="1"/>
</dbReference>
<proteinExistence type="predicted"/>
<reference evidence="2" key="2">
    <citation type="submission" date="2015-01" db="EMBL/GenBank/DDBJ databases">
        <title>Evolutionary Origins and Diversification of the Mycorrhizal Mutualists.</title>
        <authorList>
            <consortium name="DOE Joint Genome Institute"/>
            <consortium name="Mycorrhizal Genomics Consortium"/>
            <person name="Kohler A."/>
            <person name="Kuo A."/>
            <person name="Nagy L.G."/>
            <person name="Floudas D."/>
            <person name="Copeland A."/>
            <person name="Barry K.W."/>
            <person name="Cichocki N."/>
            <person name="Veneault-Fourrey C."/>
            <person name="LaButti K."/>
            <person name="Lindquist E.A."/>
            <person name="Lipzen A."/>
            <person name="Lundell T."/>
            <person name="Morin E."/>
            <person name="Murat C."/>
            <person name="Riley R."/>
            <person name="Ohm R."/>
            <person name="Sun H."/>
            <person name="Tunlid A."/>
            <person name="Henrissat B."/>
            <person name="Grigoriev I.V."/>
            <person name="Hibbett D.S."/>
            <person name="Martin F."/>
        </authorList>
    </citation>
    <scope>NUCLEOTIDE SEQUENCE [LARGE SCALE GENOMIC DNA]</scope>
    <source>
        <strain evidence="2">MUT 4182</strain>
    </source>
</reference>
<organism evidence="1 2">
    <name type="scientific">Tulasnella calospora MUT 4182</name>
    <dbReference type="NCBI Taxonomy" id="1051891"/>
    <lineage>
        <taxon>Eukaryota</taxon>
        <taxon>Fungi</taxon>
        <taxon>Dikarya</taxon>
        <taxon>Basidiomycota</taxon>
        <taxon>Agaricomycotina</taxon>
        <taxon>Agaricomycetes</taxon>
        <taxon>Cantharellales</taxon>
        <taxon>Tulasnellaceae</taxon>
        <taxon>Tulasnella</taxon>
    </lineage>
</organism>
<evidence type="ECO:0000313" key="1">
    <source>
        <dbReference type="EMBL" id="KIO16911.1"/>
    </source>
</evidence>
<sequence>MQQPGSPWIGAAWWAAGPWWGDYFQSIEPPSGAAIPRILPEALQPFLPVTGL</sequence>
<reference evidence="1 2" key="1">
    <citation type="submission" date="2014-04" db="EMBL/GenBank/DDBJ databases">
        <authorList>
            <consortium name="DOE Joint Genome Institute"/>
            <person name="Kuo A."/>
            <person name="Girlanda M."/>
            <person name="Perotto S."/>
            <person name="Kohler A."/>
            <person name="Nagy L.G."/>
            <person name="Floudas D."/>
            <person name="Copeland A."/>
            <person name="Barry K.W."/>
            <person name="Cichocki N."/>
            <person name="Veneault-Fourrey C."/>
            <person name="LaButti K."/>
            <person name="Lindquist E.A."/>
            <person name="Lipzen A."/>
            <person name="Lundell T."/>
            <person name="Morin E."/>
            <person name="Murat C."/>
            <person name="Sun H."/>
            <person name="Tunlid A."/>
            <person name="Henrissat B."/>
            <person name="Grigoriev I.V."/>
            <person name="Hibbett D.S."/>
            <person name="Martin F."/>
            <person name="Nordberg H.P."/>
            <person name="Cantor M.N."/>
            <person name="Hua S.X."/>
        </authorList>
    </citation>
    <scope>NUCLEOTIDE SEQUENCE [LARGE SCALE GENOMIC DNA]</scope>
    <source>
        <strain evidence="1 2">MUT 4182</strain>
    </source>
</reference>
<dbReference type="Proteomes" id="UP000054248">
    <property type="component" value="Unassembled WGS sequence"/>
</dbReference>
<dbReference type="InterPro" id="IPR017853">
    <property type="entry name" value="GH"/>
</dbReference>
<dbReference type="STRING" id="1051891.A0A0C3Q2C0"/>